<accession>A0A8J6NP80</accession>
<dbReference type="AlphaFoldDB" id="A0A8J6NP80"/>
<name>A0A8J6NP80_9CHLR</name>
<evidence type="ECO:0000259" key="4">
    <source>
        <dbReference type="Pfam" id="PF00496"/>
    </source>
</evidence>
<dbReference type="GO" id="GO:0043190">
    <property type="term" value="C:ATP-binding cassette (ABC) transporter complex"/>
    <property type="evidence" value="ECO:0007669"/>
    <property type="project" value="InterPro"/>
</dbReference>
<dbReference type="GO" id="GO:0042597">
    <property type="term" value="C:periplasmic space"/>
    <property type="evidence" value="ECO:0007669"/>
    <property type="project" value="UniProtKB-ARBA"/>
</dbReference>
<dbReference type="Pfam" id="PF00496">
    <property type="entry name" value="SBP_bac_5"/>
    <property type="match status" value="1"/>
</dbReference>
<protein>
    <submittedName>
        <fullName evidence="5">Peptide ABC transporter substrate-binding protein</fullName>
    </submittedName>
</protein>
<proteinExistence type="inferred from homology"/>
<evidence type="ECO:0000256" key="2">
    <source>
        <dbReference type="ARBA" id="ARBA00022448"/>
    </source>
</evidence>
<sequence>MKKLRWQILVVFLTLILVGILLLSQQPVATRTILTQPTSGGVYTEALIGSMNRFSPLLDRNNIADRDVNSLIYSGLIRFDSRGLPLPDIAEAWGTSQDGTIYNFSIRPNAIWHDGAALTTDDVIFTIDLIKSGISFYPQDVKDLWGEVEIIKLNDKTMQFRLPEPFAPFLDYLTFGLLPKHLLGAIPEDQLLNADFNLNPVGSGPYQFDHLLVEEGQITGVVLSRFEKYHGQKPYIPQIVFRYYPSSTEALDAYQQGEVMGISQITPNILDEALAENNLSLYTSRRPELSMIFFNLDNGEVPFLQEIPVREALLTGLNRQRMINDLLRGQAIPADGPILPSNWAYYEGIKQFEFSSDAAVSILKREGYVIPAEGGETRAKDGQFLAFTLLHPDDALHTALAEYAQRDWAKLGVQVTLLALPYNQLVHENLAMRQYQAALIDLNLSYTPDPDPYPFWHQAEAGGGQNYAQWDNRAASEYLERARVTADINERARLYRNFQVIFSQEIPAIPLYYPTYTFAIDAQINGVQAAPLYDSSDRLDSIANWHLLTRRALEPTATVETP</sequence>
<gene>
    <name evidence="5" type="ORF">H8E29_13820</name>
</gene>
<organism evidence="5 6">
    <name type="scientific">Candidatus Desulfolinea nitratireducens</name>
    <dbReference type="NCBI Taxonomy" id="2841698"/>
    <lineage>
        <taxon>Bacteria</taxon>
        <taxon>Bacillati</taxon>
        <taxon>Chloroflexota</taxon>
        <taxon>Anaerolineae</taxon>
        <taxon>Anaerolineales</taxon>
        <taxon>Anaerolineales incertae sedis</taxon>
        <taxon>Candidatus Desulfolinea</taxon>
    </lineage>
</organism>
<dbReference type="InterPro" id="IPR039424">
    <property type="entry name" value="SBP_5"/>
</dbReference>
<dbReference type="CDD" id="cd08513">
    <property type="entry name" value="PBP2_thermophilic_Hb8_like"/>
    <property type="match status" value="1"/>
</dbReference>
<dbReference type="EMBL" id="JACNJN010000156">
    <property type="protein sequence ID" value="MBC8336337.1"/>
    <property type="molecule type" value="Genomic_DNA"/>
</dbReference>
<evidence type="ECO:0000256" key="3">
    <source>
        <dbReference type="ARBA" id="ARBA00022729"/>
    </source>
</evidence>
<dbReference type="Gene3D" id="3.90.76.10">
    <property type="entry name" value="Dipeptide-binding Protein, Domain 1"/>
    <property type="match status" value="1"/>
</dbReference>
<feature type="domain" description="Solute-binding protein family 5" evidence="4">
    <location>
        <begin position="87"/>
        <end position="457"/>
    </location>
</feature>
<keyword evidence="3" id="KW-0732">Signal</keyword>
<dbReference type="PANTHER" id="PTHR30290">
    <property type="entry name" value="PERIPLASMIC BINDING COMPONENT OF ABC TRANSPORTER"/>
    <property type="match status" value="1"/>
</dbReference>
<keyword evidence="2" id="KW-0813">Transport</keyword>
<dbReference type="SUPFAM" id="SSF53850">
    <property type="entry name" value="Periplasmic binding protein-like II"/>
    <property type="match status" value="1"/>
</dbReference>
<dbReference type="PIRSF" id="PIRSF002741">
    <property type="entry name" value="MppA"/>
    <property type="match status" value="1"/>
</dbReference>
<evidence type="ECO:0000256" key="1">
    <source>
        <dbReference type="ARBA" id="ARBA00005695"/>
    </source>
</evidence>
<evidence type="ECO:0000313" key="5">
    <source>
        <dbReference type="EMBL" id="MBC8336337.1"/>
    </source>
</evidence>
<dbReference type="PANTHER" id="PTHR30290:SF9">
    <property type="entry name" value="OLIGOPEPTIDE-BINDING PROTEIN APPA"/>
    <property type="match status" value="1"/>
</dbReference>
<dbReference type="InterPro" id="IPR000914">
    <property type="entry name" value="SBP_5_dom"/>
</dbReference>
<dbReference type="Gene3D" id="3.40.190.10">
    <property type="entry name" value="Periplasmic binding protein-like II"/>
    <property type="match status" value="1"/>
</dbReference>
<dbReference type="Gene3D" id="3.10.105.10">
    <property type="entry name" value="Dipeptide-binding Protein, Domain 3"/>
    <property type="match status" value="1"/>
</dbReference>
<dbReference type="Proteomes" id="UP000614469">
    <property type="component" value="Unassembled WGS sequence"/>
</dbReference>
<dbReference type="InterPro" id="IPR030678">
    <property type="entry name" value="Peptide/Ni-bd"/>
</dbReference>
<dbReference type="GO" id="GO:0015833">
    <property type="term" value="P:peptide transport"/>
    <property type="evidence" value="ECO:0007669"/>
    <property type="project" value="TreeGrafter"/>
</dbReference>
<comment type="caution">
    <text evidence="5">The sequence shown here is derived from an EMBL/GenBank/DDBJ whole genome shotgun (WGS) entry which is preliminary data.</text>
</comment>
<reference evidence="5 6" key="1">
    <citation type="submission" date="2020-08" db="EMBL/GenBank/DDBJ databases">
        <title>Bridging the membrane lipid divide: bacteria of the FCB group superphylum have the potential to synthesize archaeal ether lipids.</title>
        <authorList>
            <person name="Villanueva L."/>
            <person name="Von Meijenfeldt F.A.B."/>
            <person name="Westbye A.B."/>
            <person name="Yadav S."/>
            <person name="Hopmans E.C."/>
            <person name="Dutilh B.E."/>
            <person name="Sinninghe Damste J.S."/>
        </authorList>
    </citation>
    <scope>NUCLEOTIDE SEQUENCE [LARGE SCALE GENOMIC DNA]</scope>
    <source>
        <strain evidence="5">NIOZ-UU36</strain>
    </source>
</reference>
<comment type="similarity">
    <text evidence="1">Belongs to the bacterial solute-binding protein 5 family.</text>
</comment>
<dbReference type="GO" id="GO:1904680">
    <property type="term" value="F:peptide transmembrane transporter activity"/>
    <property type="evidence" value="ECO:0007669"/>
    <property type="project" value="TreeGrafter"/>
</dbReference>
<evidence type="ECO:0000313" key="6">
    <source>
        <dbReference type="Proteomes" id="UP000614469"/>
    </source>
</evidence>